<feature type="region of interest" description="Disordered" evidence="1">
    <location>
        <begin position="400"/>
        <end position="425"/>
    </location>
</feature>
<dbReference type="OrthoDB" id="549632at2759"/>
<feature type="compositionally biased region" description="Gly residues" evidence="1">
    <location>
        <begin position="860"/>
        <end position="879"/>
    </location>
</feature>
<feature type="region of interest" description="Disordered" evidence="1">
    <location>
        <begin position="980"/>
        <end position="1029"/>
    </location>
</feature>
<name>A0A2K3CTR3_CHLRE</name>
<proteinExistence type="predicted"/>
<feature type="region of interest" description="Disordered" evidence="1">
    <location>
        <begin position="852"/>
        <end position="879"/>
    </location>
</feature>
<gene>
    <name evidence="2" type="ORF">CHLRE_16g663250v5</name>
</gene>
<dbReference type="RefSeq" id="XP_042915667.1">
    <property type="nucleotide sequence ID" value="XM_043071024.1"/>
</dbReference>
<protein>
    <submittedName>
        <fullName evidence="2">Uncharacterized protein</fullName>
    </submittedName>
</protein>
<dbReference type="KEGG" id="cre:CHLRE_16g663250v5"/>
<dbReference type="GeneID" id="5723447"/>
<dbReference type="Gramene" id="PNW71650">
    <property type="protein sequence ID" value="PNW71650"/>
    <property type="gene ID" value="CHLRE_16g663250v5"/>
</dbReference>
<reference evidence="2" key="2">
    <citation type="submission" date="2017-07" db="EMBL/GenBank/DDBJ databases">
        <title>WGS assembly of Chlamydomonas reinhardtii.</title>
        <authorList>
            <consortium name="Chlamydomonas Annotation Team"/>
            <consortium name="JGI Annotation Team"/>
            <person name="Merchant S.S."/>
            <person name="Prochnik S.E."/>
            <person name="Vallon O."/>
            <person name="Harris E.H."/>
            <person name="Karpowicz S.J."/>
            <person name="Witman G.B."/>
            <person name="Terry A."/>
            <person name="Salamov A."/>
            <person name="Fritz-Laylin L.K."/>
            <person name="Marechal-Drouard L."/>
            <person name="Marshall W.F."/>
            <person name="Qu L.H."/>
            <person name="Nelson D.R."/>
            <person name="Sanderfoot A.A."/>
            <person name="Spalding M.H."/>
            <person name="Kapitonov V.V."/>
            <person name="Ren Q."/>
            <person name="Ferris P."/>
            <person name="Lindquist E."/>
            <person name="Shapiro H."/>
            <person name="Lucas S.M."/>
            <person name="Grimwood J."/>
            <person name="Schmutz J."/>
            <person name="Grigoriev I.V."/>
            <person name="Rokhsar D.S."/>
        </authorList>
    </citation>
    <scope>NUCLEOTIDE SEQUENCE</scope>
    <source>
        <strain evidence="2">CC-503 cw92 mt+</strain>
    </source>
</reference>
<dbReference type="Proteomes" id="UP000006906">
    <property type="component" value="Chromosome 16"/>
</dbReference>
<reference evidence="2 3" key="1">
    <citation type="journal article" date="2007" name="Science">
        <title>The Chlamydomonas genome reveals the evolution of key animal and plant functions.</title>
        <authorList>
            <person name="Merchant S.S."/>
            <person name="Prochnik S.E."/>
            <person name="Vallon O."/>
            <person name="Harris E.H."/>
            <person name="Karpowicz S.J."/>
            <person name="Witman G.B."/>
            <person name="Terry A."/>
            <person name="Salamov A."/>
            <person name="Fritz-Laylin L.K."/>
            <person name="Marechal-Drouard L."/>
            <person name="Marshall W.F."/>
            <person name="Qu L.H."/>
            <person name="Nelson D.R."/>
            <person name="Sanderfoot A.A."/>
            <person name="Spalding M.H."/>
            <person name="Kapitonov V.V."/>
            <person name="Ren Q."/>
            <person name="Ferris P."/>
            <person name="Lindquist E."/>
            <person name="Shapiro H."/>
            <person name="Lucas S.M."/>
            <person name="Grimwood J."/>
            <person name="Schmutz J."/>
            <person name="Cardol P."/>
            <person name="Cerutti H."/>
            <person name="Chanfreau G."/>
            <person name="Chen C.L."/>
            <person name="Cognat V."/>
            <person name="Croft M.T."/>
            <person name="Dent R."/>
            <person name="Dutcher S."/>
            <person name="Fernandez E."/>
            <person name="Fukuzawa H."/>
            <person name="Gonzalez-Ballester D."/>
            <person name="Gonzalez-Halphen D."/>
            <person name="Hallmann A."/>
            <person name="Hanikenne M."/>
            <person name="Hippler M."/>
            <person name="Inwood W."/>
            <person name="Jabbari K."/>
            <person name="Kalanon M."/>
            <person name="Kuras R."/>
            <person name="Lefebvre P.A."/>
            <person name="Lemaire S.D."/>
            <person name="Lobanov A.V."/>
            <person name="Lohr M."/>
            <person name="Manuell A."/>
            <person name="Meier I."/>
            <person name="Mets L."/>
            <person name="Mittag M."/>
            <person name="Mittelmeier T."/>
            <person name="Moroney J.V."/>
            <person name="Moseley J."/>
            <person name="Napoli C."/>
            <person name="Nedelcu A.M."/>
            <person name="Niyogi K."/>
            <person name="Novoselov S.V."/>
            <person name="Paulsen I.T."/>
            <person name="Pazour G."/>
            <person name="Purton S."/>
            <person name="Ral J.P."/>
            <person name="Riano-Pachon D.M."/>
            <person name="Riekhof W."/>
            <person name="Rymarquis L."/>
            <person name="Schroda M."/>
            <person name="Stern D."/>
            <person name="Umen J."/>
            <person name="Willows R."/>
            <person name="Wilson N."/>
            <person name="Zimmer S.L."/>
            <person name="Allmer J."/>
            <person name="Balk J."/>
            <person name="Bisova K."/>
            <person name="Chen C.J."/>
            <person name="Elias M."/>
            <person name="Gendler K."/>
            <person name="Hauser C."/>
            <person name="Lamb M.R."/>
            <person name="Ledford H."/>
            <person name="Long J.C."/>
            <person name="Minagawa J."/>
            <person name="Page M.D."/>
            <person name="Pan J."/>
            <person name="Pootakham W."/>
            <person name="Roje S."/>
            <person name="Rose A."/>
            <person name="Stahlberg E."/>
            <person name="Terauchi A.M."/>
            <person name="Yang P."/>
            <person name="Ball S."/>
            <person name="Bowler C."/>
            <person name="Dieckmann C.L."/>
            <person name="Gladyshev V.N."/>
            <person name="Green P."/>
            <person name="Jorgensen R."/>
            <person name="Mayfield S."/>
            <person name="Mueller-Roeber B."/>
            <person name="Rajamani S."/>
            <person name="Sayre R.T."/>
            <person name="Brokstein P."/>
            <person name="Dubchak I."/>
            <person name="Goodstein D."/>
            <person name="Hornick L."/>
            <person name="Huang Y.W."/>
            <person name="Jhaveri J."/>
            <person name="Luo Y."/>
            <person name="Martinez D."/>
            <person name="Ngau W.C."/>
            <person name="Otillar B."/>
            <person name="Poliakov A."/>
            <person name="Porter A."/>
            <person name="Szajkowski L."/>
            <person name="Werner G."/>
            <person name="Zhou K."/>
            <person name="Grigoriev I.V."/>
            <person name="Rokhsar D.S."/>
            <person name="Grossman A.R."/>
        </authorList>
    </citation>
    <scope>NUCLEOTIDE SEQUENCE [LARGE SCALE GENOMIC DNA]</scope>
    <source>
        <strain evidence="3">CC-503</strain>
        <strain evidence="2">CC-503 cw92 mt+</strain>
    </source>
</reference>
<dbReference type="EMBL" id="CM008977">
    <property type="protein sequence ID" value="PNW71650.1"/>
    <property type="molecule type" value="Genomic_DNA"/>
</dbReference>
<dbReference type="Gramene" id="PNW71651">
    <property type="protein sequence ID" value="PNW71651"/>
    <property type="gene ID" value="CHLRE_16g663250v5"/>
</dbReference>
<keyword evidence="3" id="KW-1185">Reference proteome</keyword>
<dbReference type="EMBL" id="CM008977">
    <property type="protein sequence ID" value="PNW71651.1"/>
    <property type="molecule type" value="Genomic_DNA"/>
</dbReference>
<accession>A0A2K3CTR3</accession>
<dbReference type="ExpressionAtlas" id="A0A2K3CTR3">
    <property type="expression patterns" value="baseline and differential"/>
</dbReference>
<evidence type="ECO:0000256" key="1">
    <source>
        <dbReference type="SAM" id="MobiDB-lite"/>
    </source>
</evidence>
<feature type="region of interest" description="Disordered" evidence="1">
    <location>
        <begin position="533"/>
        <end position="560"/>
    </location>
</feature>
<evidence type="ECO:0000313" key="2">
    <source>
        <dbReference type="EMBL" id="PNW71651.1"/>
    </source>
</evidence>
<organism evidence="2 3">
    <name type="scientific">Chlamydomonas reinhardtii</name>
    <name type="common">Chlamydomonas smithii</name>
    <dbReference type="NCBI Taxonomy" id="3055"/>
    <lineage>
        <taxon>Eukaryota</taxon>
        <taxon>Viridiplantae</taxon>
        <taxon>Chlorophyta</taxon>
        <taxon>core chlorophytes</taxon>
        <taxon>Chlorophyceae</taxon>
        <taxon>CS clade</taxon>
        <taxon>Chlamydomonadales</taxon>
        <taxon>Chlamydomonadaceae</taxon>
        <taxon>Chlamydomonas</taxon>
    </lineage>
</organism>
<dbReference type="AlphaFoldDB" id="A0A2K3CTR3"/>
<sequence length="1029" mass="103676">MAGTPSQDPELRDIYLQFVKDDVLPERDELVVMEGRGGDAHQQQLGGGASLAVPPMLGPGAALAGGSSLVAAAAAAGGTTWVTHGISQMLLHGPQAPPPLLQGTGQLSLTASQLASVFTTASMLRPMAPMAAPGYAAAASTPVAAAAAAAQQPVPAASTMAGGAQQQQAAVGAGAGDGGAGAGAGLAERLGLRQGANKIQQRREALRAVGALLVPYETVEKDAAEKKAAAGQTASDAAATAASTAAAAAAVDAARISHAGAAAAAAGAPGIIAGILESTALVSVVVGGPPGAPLPPPPLATTWQDRPVPGRQHAFLAIADVPGNRHNPTGGNRNPVKLPLRPGHPLADLHLLVVAIGGTRCAHPGCTRGGINCVGHDYDLVTKYQLGFVVKPSWAECKPISWGKGKGGGGQNKAEGDGEGEGEGPWIRTQASAVLWHIKGRVSAQAAAGSMPGAAAAAAATAATQPQPARQTRAGAAAPVAGAAAANASGATAAAMGSVAPLTARAVASAADTPQTSGGFMLVDADGAAKVQPATRRSVTGSRSGGGAVSGSVGASGHDVRGGQLLSRLLKRSHPDDWLGAAPEQEAQRHGGRMRVGLGSGLVPAPGTRQQVGCVSDPAARQLTALEHSVNRVWNFLTGPSPTAEGFAKLLCGTHDTDGIPLEHLRDRNFVCRDLQLRKNNNKLRSPDERLSPMLGLAHMLVLPRAALRGEGVEARVQDAPDSAEELRQEEEQAIGMVKALIEYIEPATWTELLERMHDGTAVHAAGRYGYRQQLLEACVLPYASRSALLTATPHNYLPLHSALRSSHEGAGRLLVRAGLQLADELGRAFCGRPEVLPRCIQEALEVTGTAVSAGSGSPAAGGRGGSSNSSGAGGGSGRGYPPEVVAQAIAAEMVYSLRNKYFRGECNELGFQPPPGRSGEALLVRVCRQLMPDQQPAAAAARPAAGGAAGADASAGAGVGAGVEAAAAGRVVARSAAGPLRPFPAPPPSGKTAKAGVLGELRALARQQDQQQPRTLAAPPSAQQDIPI</sequence>
<dbReference type="RefSeq" id="XP_042915666.1">
    <property type="nucleotide sequence ID" value="XM_043071025.1"/>
</dbReference>
<feature type="compositionally biased region" description="Low complexity" evidence="1">
    <location>
        <begin position="1002"/>
        <end position="1019"/>
    </location>
</feature>
<evidence type="ECO:0000313" key="3">
    <source>
        <dbReference type="Proteomes" id="UP000006906"/>
    </source>
</evidence>